<feature type="region of interest" description="Disordered" evidence="5">
    <location>
        <begin position="186"/>
        <end position="208"/>
    </location>
</feature>
<dbReference type="InterPro" id="IPR049445">
    <property type="entry name" value="TetR_SbtR-like_C"/>
</dbReference>
<dbReference type="Pfam" id="PF00440">
    <property type="entry name" value="TetR_N"/>
    <property type="match status" value="1"/>
</dbReference>
<keyword evidence="2 4" id="KW-0238">DNA-binding</keyword>
<protein>
    <submittedName>
        <fullName evidence="7">TetR/AcrR family transcriptional regulator</fullName>
    </submittedName>
</protein>
<sequence length="208" mass="22939">MTALSGRKAEAARNDQVILESARAVFMADPNAPISAVAEHAGVGISALYRRYKSKDELLQKLALDGLQRYIAEAEAALADDGDAWTVFAAFMERCVDGGAASLTRRLAGTFTATEQLNQTGYQAYQLTQRVLDRSREAGVLRSDINVTDLSLIFEQLQSVAVHDAGRTGQLRRRYLHLMLQSMRSPAEAGELPGPPPEWEEIRRRYDG</sequence>
<evidence type="ECO:0000259" key="6">
    <source>
        <dbReference type="PROSITE" id="PS50977"/>
    </source>
</evidence>
<dbReference type="EMBL" id="BAAAUV010000004">
    <property type="protein sequence ID" value="GAA3206155.1"/>
    <property type="molecule type" value="Genomic_DNA"/>
</dbReference>
<dbReference type="PANTHER" id="PTHR30055">
    <property type="entry name" value="HTH-TYPE TRANSCRIPTIONAL REGULATOR RUTR"/>
    <property type="match status" value="1"/>
</dbReference>
<evidence type="ECO:0000256" key="1">
    <source>
        <dbReference type="ARBA" id="ARBA00023015"/>
    </source>
</evidence>
<evidence type="ECO:0000256" key="2">
    <source>
        <dbReference type="ARBA" id="ARBA00023125"/>
    </source>
</evidence>
<dbReference type="Pfam" id="PF21597">
    <property type="entry name" value="TetR_C_43"/>
    <property type="match status" value="1"/>
</dbReference>
<dbReference type="RefSeq" id="WP_344825592.1">
    <property type="nucleotide sequence ID" value="NZ_BAAAUV010000004.1"/>
</dbReference>
<keyword evidence="3" id="KW-0804">Transcription</keyword>
<gene>
    <name evidence="7" type="ORF">GCM10010468_21590</name>
</gene>
<proteinExistence type="predicted"/>
<keyword evidence="8" id="KW-1185">Reference proteome</keyword>
<dbReference type="SUPFAM" id="SSF46689">
    <property type="entry name" value="Homeodomain-like"/>
    <property type="match status" value="1"/>
</dbReference>
<dbReference type="PROSITE" id="PS50977">
    <property type="entry name" value="HTH_TETR_2"/>
    <property type="match status" value="1"/>
</dbReference>
<feature type="DNA-binding region" description="H-T-H motif" evidence="4">
    <location>
        <begin position="33"/>
        <end position="52"/>
    </location>
</feature>
<evidence type="ECO:0000256" key="5">
    <source>
        <dbReference type="SAM" id="MobiDB-lite"/>
    </source>
</evidence>
<evidence type="ECO:0000256" key="4">
    <source>
        <dbReference type="PROSITE-ProRule" id="PRU00335"/>
    </source>
</evidence>
<comment type="caution">
    <text evidence="7">The sequence shown here is derived from an EMBL/GenBank/DDBJ whole genome shotgun (WGS) entry which is preliminary data.</text>
</comment>
<dbReference type="Proteomes" id="UP001501237">
    <property type="component" value="Unassembled WGS sequence"/>
</dbReference>
<evidence type="ECO:0000256" key="3">
    <source>
        <dbReference type="ARBA" id="ARBA00023163"/>
    </source>
</evidence>
<name>A0ABP6Q9E8_9ACTN</name>
<keyword evidence="1" id="KW-0805">Transcription regulation</keyword>
<accession>A0ABP6Q9E8</accession>
<reference evidence="8" key="1">
    <citation type="journal article" date="2019" name="Int. J. Syst. Evol. Microbiol.">
        <title>The Global Catalogue of Microorganisms (GCM) 10K type strain sequencing project: providing services to taxonomists for standard genome sequencing and annotation.</title>
        <authorList>
            <consortium name="The Broad Institute Genomics Platform"/>
            <consortium name="The Broad Institute Genome Sequencing Center for Infectious Disease"/>
            <person name="Wu L."/>
            <person name="Ma J."/>
        </authorList>
    </citation>
    <scope>NUCLEOTIDE SEQUENCE [LARGE SCALE GENOMIC DNA]</scope>
    <source>
        <strain evidence="8">JCM 9377</strain>
    </source>
</reference>
<dbReference type="Gene3D" id="1.10.357.10">
    <property type="entry name" value="Tetracycline Repressor, domain 2"/>
    <property type="match status" value="1"/>
</dbReference>
<feature type="domain" description="HTH tetR-type" evidence="6">
    <location>
        <begin position="12"/>
        <end position="70"/>
    </location>
</feature>
<dbReference type="InterPro" id="IPR036271">
    <property type="entry name" value="Tet_transcr_reg_TetR-rel_C_sf"/>
</dbReference>
<dbReference type="PANTHER" id="PTHR30055:SF234">
    <property type="entry name" value="HTH-TYPE TRANSCRIPTIONAL REGULATOR BETI"/>
    <property type="match status" value="1"/>
</dbReference>
<dbReference type="InterPro" id="IPR001647">
    <property type="entry name" value="HTH_TetR"/>
</dbReference>
<dbReference type="SUPFAM" id="SSF48498">
    <property type="entry name" value="Tetracyclin repressor-like, C-terminal domain"/>
    <property type="match status" value="1"/>
</dbReference>
<dbReference type="InterPro" id="IPR050109">
    <property type="entry name" value="HTH-type_TetR-like_transc_reg"/>
</dbReference>
<evidence type="ECO:0000313" key="7">
    <source>
        <dbReference type="EMBL" id="GAA3206155.1"/>
    </source>
</evidence>
<evidence type="ECO:0000313" key="8">
    <source>
        <dbReference type="Proteomes" id="UP001501237"/>
    </source>
</evidence>
<dbReference type="InterPro" id="IPR009057">
    <property type="entry name" value="Homeodomain-like_sf"/>
</dbReference>
<organism evidence="7 8">
    <name type="scientific">Actinocorallia longicatena</name>
    <dbReference type="NCBI Taxonomy" id="111803"/>
    <lineage>
        <taxon>Bacteria</taxon>
        <taxon>Bacillati</taxon>
        <taxon>Actinomycetota</taxon>
        <taxon>Actinomycetes</taxon>
        <taxon>Streptosporangiales</taxon>
        <taxon>Thermomonosporaceae</taxon>
        <taxon>Actinocorallia</taxon>
    </lineage>
</organism>